<reference evidence="1" key="1">
    <citation type="submission" date="2019-05" db="EMBL/GenBank/DDBJ databases">
        <title>The de novo reference genome and transcriptome assemblies of the wild tomato species Solanum chilense.</title>
        <authorList>
            <person name="Stam R."/>
            <person name="Nosenko T."/>
            <person name="Hoerger A.C."/>
            <person name="Stephan W."/>
            <person name="Seidel M.A."/>
            <person name="Kuhn J.M.M."/>
            <person name="Haberer G."/>
            <person name="Tellier A."/>
        </authorList>
    </citation>
    <scope>NUCLEOTIDE SEQUENCE</scope>
    <source>
        <tissue evidence="1">Mature leaves</tissue>
    </source>
</reference>
<gene>
    <name evidence="1" type="ORF">EJD97_019582</name>
</gene>
<evidence type="ECO:0000313" key="1">
    <source>
        <dbReference type="EMBL" id="TMW87718.1"/>
    </source>
</evidence>
<name>A0A6N2B0Z9_SOLCI</name>
<sequence length="74" mass="8500">RVQSNIKPSIDNKKSNLITSASLSFSFFNIGFKMFPYDISRASHFAASFCESISFFIFFSPSFTLHRKAFTTER</sequence>
<organism evidence="1">
    <name type="scientific">Solanum chilense</name>
    <name type="common">Tomato</name>
    <name type="synonym">Lycopersicon chilense</name>
    <dbReference type="NCBI Taxonomy" id="4083"/>
    <lineage>
        <taxon>Eukaryota</taxon>
        <taxon>Viridiplantae</taxon>
        <taxon>Streptophyta</taxon>
        <taxon>Embryophyta</taxon>
        <taxon>Tracheophyta</taxon>
        <taxon>Spermatophyta</taxon>
        <taxon>Magnoliopsida</taxon>
        <taxon>eudicotyledons</taxon>
        <taxon>Gunneridae</taxon>
        <taxon>Pentapetalae</taxon>
        <taxon>asterids</taxon>
        <taxon>lamiids</taxon>
        <taxon>Solanales</taxon>
        <taxon>Solanaceae</taxon>
        <taxon>Solanoideae</taxon>
        <taxon>Solaneae</taxon>
        <taxon>Solanum</taxon>
        <taxon>Solanum subgen. Lycopersicon</taxon>
    </lineage>
</organism>
<comment type="caution">
    <text evidence="1">The sequence shown here is derived from an EMBL/GenBank/DDBJ whole genome shotgun (WGS) entry which is preliminary data.</text>
</comment>
<dbReference type="EMBL" id="RXGB01005548">
    <property type="protein sequence ID" value="TMW87718.1"/>
    <property type="molecule type" value="Genomic_DNA"/>
</dbReference>
<accession>A0A6N2B0Z9</accession>
<feature type="non-terminal residue" evidence="1">
    <location>
        <position position="1"/>
    </location>
</feature>
<protein>
    <submittedName>
        <fullName evidence="1">Uncharacterized protein</fullName>
    </submittedName>
</protein>
<dbReference type="AlphaFoldDB" id="A0A6N2B0Z9"/>
<proteinExistence type="predicted"/>